<accession>A0ABQ5F2W0</accession>
<evidence type="ECO:0000313" key="3">
    <source>
        <dbReference type="EMBL" id="GJT57413.1"/>
    </source>
</evidence>
<dbReference type="Proteomes" id="UP001151760">
    <property type="component" value="Unassembled WGS sequence"/>
</dbReference>
<name>A0ABQ5F2W0_9ASTR</name>
<keyword evidence="1" id="KW-0732">Signal</keyword>
<feature type="signal peptide" evidence="1">
    <location>
        <begin position="1"/>
        <end position="26"/>
    </location>
</feature>
<evidence type="ECO:0000259" key="2">
    <source>
        <dbReference type="Pfam" id="PF03732"/>
    </source>
</evidence>
<keyword evidence="4" id="KW-1185">Reference proteome</keyword>
<evidence type="ECO:0000313" key="4">
    <source>
        <dbReference type="Proteomes" id="UP001151760"/>
    </source>
</evidence>
<protein>
    <recommendedName>
        <fullName evidence="2">Retrotransposon gag domain-containing protein</fullName>
    </recommendedName>
</protein>
<proteinExistence type="predicted"/>
<comment type="caution">
    <text evidence="3">The sequence shown here is derived from an EMBL/GenBank/DDBJ whole genome shotgun (WGS) entry which is preliminary data.</text>
</comment>
<reference evidence="3" key="2">
    <citation type="submission" date="2022-01" db="EMBL/GenBank/DDBJ databases">
        <authorList>
            <person name="Yamashiro T."/>
            <person name="Shiraishi A."/>
            <person name="Satake H."/>
            <person name="Nakayama K."/>
        </authorList>
    </citation>
    <scope>NUCLEOTIDE SEQUENCE</scope>
</reference>
<feature type="domain" description="Retrotransposon gag" evidence="2">
    <location>
        <begin position="156"/>
        <end position="206"/>
    </location>
</feature>
<evidence type="ECO:0000256" key="1">
    <source>
        <dbReference type="SAM" id="SignalP"/>
    </source>
</evidence>
<sequence>MSIPSLRPCMCASAALLMWKIWHICAYTHQRPRRKQDPIRRIQKKAIRRIQDMEIDILEISYVGFYSIRNPRYAVVHDKKSPDFDIFSDQEEYSEEEIEDKYSFELKGHFLKELRDNTFSGSDHEDVNEHIKNVLDIVDLFHIPNITIDQVMLRAFRMSLTRAASHWLRNKPSSSITTWEDLKTKFLRKYCPPARTTKKMEEINNF</sequence>
<organism evidence="3 4">
    <name type="scientific">Tanacetum coccineum</name>
    <dbReference type="NCBI Taxonomy" id="301880"/>
    <lineage>
        <taxon>Eukaryota</taxon>
        <taxon>Viridiplantae</taxon>
        <taxon>Streptophyta</taxon>
        <taxon>Embryophyta</taxon>
        <taxon>Tracheophyta</taxon>
        <taxon>Spermatophyta</taxon>
        <taxon>Magnoliopsida</taxon>
        <taxon>eudicotyledons</taxon>
        <taxon>Gunneridae</taxon>
        <taxon>Pentapetalae</taxon>
        <taxon>asterids</taxon>
        <taxon>campanulids</taxon>
        <taxon>Asterales</taxon>
        <taxon>Asteraceae</taxon>
        <taxon>Asteroideae</taxon>
        <taxon>Anthemideae</taxon>
        <taxon>Anthemidinae</taxon>
        <taxon>Tanacetum</taxon>
    </lineage>
</organism>
<feature type="chain" id="PRO_5046968543" description="Retrotransposon gag domain-containing protein" evidence="1">
    <location>
        <begin position="27"/>
        <end position="206"/>
    </location>
</feature>
<reference evidence="3" key="1">
    <citation type="journal article" date="2022" name="Int. J. Mol. Sci.">
        <title>Draft Genome of Tanacetum Coccineum: Genomic Comparison of Closely Related Tanacetum-Family Plants.</title>
        <authorList>
            <person name="Yamashiro T."/>
            <person name="Shiraishi A."/>
            <person name="Nakayama K."/>
            <person name="Satake H."/>
        </authorList>
    </citation>
    <scope>NUCLEOTIDE SEQUENCE</scope>
</reference>
<dbReference type="InterPro" id="IPR005162">
    <property type="entry name" value="Retrotrans_gag_dom"/>
</dbReference>
<dbReference type="Pfam" id="PF03732">
    <property type="entry name" value="Retrotrans_gag"/>
    <property type="match status" value="1"/>
</dbReference>
<dbReference type="PANTHER" id="PTHR33223">
    <property type="entry name" value="CCHC-TYPE DOMAIN-CONTAINING PROTEIN"/>
    <property type="match status" value="1"/>
</dbReference>
<dbReference type="EMBL" id="BQNB010016928">
    <property type="protein sequence ID" value="GJT57413.1"/>
    <property type="molecule type" value="Genomic_DNA"/>
</dbReference>
<gene>
    <name evidence="3" type="ORF">Tco_0992467</name>
</gene>
<dbReference type="PANTHER" id="PTHR33223:SF11">
    <property type="entry name" value="ELEMENT PROTEIN, PUTATIVE-RELATED"/>
    <property type="match status" value="1"/>
</dbReference>